<dbReference type="InterPro" id="IPR050164">
    <property type="entry name" value="Peptidase_C19"/>
</dbReference>
<reference evidence="10 11" key="1">
    <citation type="journal article" date="2019" name="Environ. Microbiol.">
        <title>At the nexus of three kingdoms: the genome of the mycorrhizal fungus Gigaspora margarita provides insights into plant, endobacterial and fungal interactions.</title>
        <authorList>
            <person name="Venice F."/>
            <person name="Ghignone S."/>
            <person name="Salvioli di Fossalunga A."/>
            <person name="Amselem J."/>
            <person name="Novero M."/>
            <person name="Xianan X."/>
            <person name="Sedzielewska Toro K."/>
            <person name="Morin E."/>
            <person name="Lipzen A."/>
            <person name="Grigoriev I.V."/>
            <person name="Henrissat B."/>
            <person name="Martin F.M."/>
            <person name="Bonfante P."/>
        </authorList>
    </citation>
    <scope>NUCLEOTIDE SEQUENCE [LARGE SCALE GENOMIC DNA]</scope>
    <source>
        <strain evidence="10 11">BEG34</strain>
    </source>
</reference>
<dbReference type="InterPro" id="IPR002083">
    <property type="entry name" value="MATH/TRAF_dom"/>
</dbReference>
<dbReference type="EMBL" id="WTPW01000029">
    <property type="protein sequence ID" value="KAF0557250.1"/>
    <property type="molecule type" value="Genomic_DNA"/>
</dbReference>
<keyword evidence="4 10" id="KW-0645">Protease</keyword>
<dbReference type="GO" id="GO:0004843">
    <property type="term" value="F:cysteine-type deubiquitinase activity"/>
    <property type="evidence" value="ECO:0007669"/>
    <property type="project" value="UniProtKB-EC"/>
</dbReference>
<evidence type="ECO:0000256" key="6">
    <source>
        <dbReference type="ARBA" id="ARBA00022801"/>
    </source>
</evidence>
<dbReference type="Gene3D" id="3.90.70.10">
    <property type="entry name" value="Cysteine proteinases"/>
    <property type="match status" value="2"/>
</dbReference>
<evidence type="ECO:0000256" key="3">
    <source>
        <dbReference type="ARBA" id="ARBA00012759"/>
    </source>
</evidence>
<evidence type="ECO:0000259" key="9">
    <source>
        <dbReference type="PROSITE" id="PS50235"/>
    </source>
</evidence>
<comment type="catalytic activity">
    <reaction evidence="1">
        <text>Thiol-dependent hydrolysis of ester, thioester, amide, peptide and isopeptide bonds formed by the C-terminal Gly of ubiquitin (a 76-residue protein attached to proteins as an intracellular targeting signal).</text>
        <dbReference type="EC" id="3.4.19.12"/>
    </reaction>
</comment>
<dbReference type="Gene3D" id="2.60.210.10">
    <property type="entry name" value="Apoptosis, Tumor Necrosis Factor Receptor Associated Protein 2, Chain A"/>
    <property type="match status" value="1"/>
</dbReference>
<evidence type="ECO:0000259" key="8">
    <source>
        <dbReference type="PROSITE" id="PS50144"/>
    </source>
</evidence>
<dbReference type="Pfam" id="PF22486">
    <property type="entry name" value="MATH_2"/>
    <property type="match status" value="1"/>
</dbReference>
<dbReference type="PROSITE" id="PS50144">
    <property type="entry name" value="MATH"/>
    <property type="match status" value="1"/>
</dbReference>
<comment type="similarity">
    <text evidence="2">Belongs to the peptidase C19 family.</text>
</comment>
<keyword evidence="6" id="KW-0378">Hydrolase</keyword>
<evidence type="ECO:0000313" key="10">
    <source>
        <dbReference type="EMBL" id="KAF0557250.1"/>
    </source>
</evidence>
<organism evidence="10 11">
    <name type="scientific">Gigaspora margarita</name>
    <dbReference type="NCBI Taxonomy" id="4874"/>
    <lineage>
        <taxon>Eukaryota</taxon>
        <taxon>Fungi</taxon>
        <taxon>Fungi incertae sedis</taxon>
        <taxon>Mucoromycota</taxon>
        <taxon>Glomeromycotina</taxon>
        <taxon>Glomeromycetes</taxon>
        <taxon>Diversisporales</taxon>
        <taxon>Gigasporaceae</taxon>
        <taxon>Gigaspora</taxon>
    </lineage>
</organism>
<dbReference type="EC" id="3.4.19.12" evidence="3"/>
<dbReference type="Pfam" id="PF12436">
    <property type="entry name" value="USP7_ICP0_bdg"/>
    <property type="match status" value="1"/>
</dbReference>
<gene>
    <name evidence="10" type="ORF">F8M41_013772</name>
</gene>
<dbReference type="Pfam" id="PF00443">
    <property type="entry name" value="UCH"/>
    <property type="match status" value="1"/>
</dbReference>
<evidence type="ECO:0000256" key="1">
    <source>
        <dbReference type="ARBA" id="ARBA00000707"/>
    </source>
</evidence>
<dbReference type="SUPFAM" id="SSF54001">
    <property type="entry name" value="Cysteine proteinases"/>
    <property type="match status" value="1"/>
</dbReference>
<dbReference type="SMART" id="SM00061">
    <property type="entry name" value="MATH"/>
    <property type="match status" value="1"/>
</dbReference>
<dbReference type="InterPro" id="IPR024729">
    <property type="entry name" value="USP7_ICP0-binding_dom"/>
</dbReference>
<dbReference type="PANTHER" id="PTHR24006:SF644">
    <property type="entry name" value="UBIQUITIN CARBOXYL-TERMINAL HYDROLASE 7"/>
    <property type="match status" value="1"/>
</dbReference>
<keyword evidence="7" id="KW-0788">Thiol protease</keyword>
<comment type="caution">
    <text evidence="10">The sequence shown here is derived from an EMBL/GenBank/DDBJ whole genome shotgun (WGS) entry which is preliminary data.</text>
</comment>
<protein>
    <recommendedName>
        <fullName evidence="3">ubiquitinyl hydrolase 1</fullName>
        <ecNumber evidence="3">3.4.19.12</ecNumber>
    </recommendedName>
</protein>
<name>A0A8H4EV17_GIGMA</name>
<dbReference type="PROSITE" id="PS50235">
    <property type="entry name" value="USP_3"/>
    <property type="match status" value="1"/>
</dbReference>
<feature type="domain" description="MATH" evidence="8">
    <location>
        <begin position="27"/>
        <end position="156"/>
    </location>
</feature>
<dbReference type="AlphaFoldDB" id="A0A8H4EV17"/>
<dbReference type="InterPro" id="IPR029346">
    <property type="entry name" value="USP_C"/>
</dbReference>
<dbReference type="GO" id="GO:0005829">
    <property type="term" value="C:cytosol"/>
    <property type="evidence" value="ECO:0007669"/>
    <property type="project" value="TreeGrafter"/>
</dbReference>
<accession>A0A8H4EV17</accession>
<dbReference type="Proteomes" id="UP000439903">
    <property type="component" value="Unassembled WGS sequence"/>
</dbReference>
<proteinExistence type="inferred from homology"/>
<dbReference type="InterPro" id="IPR028889">
    <property type="entry name" value="USP"/>
</dbReference>
<dbReference type="Pfam" id="PF14533">
    <property type="entry name" value="USP7_C2"/>
    <property type="match status" value="1"/>
</dbReference>
<keyword evidence="5" id="KW-0833">Ubl conjugation pathway</keyword>
<evidence type="ECO:0000256" key="2">
    <source>
        <dbReference type="ARBA" id="ARBA00009085"/>
    </source>
</evidence>
<sequence length="976" mass="113778">MSRLVVTDYENFANSKMQHLDYEVEDFQFYTWNITDWRNLEGEVTSPEFVAGGWRWRISLYPLGNDDNDVVSIYLEFADRYIAPNGWHSCAQFAFALWNPEEPTEFVYRGGYQRFTAEGSNWGYPRFCEHRKLFVPLENQTHSLIENDSSIIQKKETGYITLKNEGTTGYLNATLQLLFSLTNFRKAVYQIPTENDIQDKCVPLAIQNIFYQMQTSDSPVGTKELMKSFGWDSLNSFMQHDAHEFNNVLRNNLENKMEGCKTLDDSFMDYIKEETLKGNNKYHTENYGLQDATKRVIFESFPSILQLELKRFEYDVQNATANKINDRHEFPMEIDLQKYLSPEADRSKPYKYLLYGVLVHSGYYDRGYYYALIRPRKNDKWLKFNDDRVIPVTDKEVFESSYGGDGEFSSAYVLVYIRESDIDNILYPMLPEDIPEHLQRRLDKEKIKETEEQKLYLCAKVITPKILNLHQGYGIANFNNPQYPLSEVLQFKVLKTETYSAFKGKLATNFKIPTEQIRFWALANNNIRLIADNYLSLSMSRICTGMGLEQNEMKLYLEISHKPINDETWFPVGNTHVMIFIKYFDANTQYLEGLGHIYIQKQNKIDSIFPILCDKKEFPPHTPLRIYNEANFGLIEELSHLKNGDIICFQKDLAEINKIGRVHDIPSFYKSLSARIIVQFKPKFKDGRQQPEFELALDKEYTYDIVASHVAAYLSTDPLKLRFTYAHITFGTPGSVIKRETNIKLASMFPKRYQSLPASANILYYEILDFSIVELETKKFLKILWIGATLKEMNVINVLLPKNSIIDDVFREILLNLSLPELTNRVRLFEVTNCKNLKEYKSNDSIDNIQEDATLYAEEITQDEAERDINDKVVQVYHFTKRPSCTHGIPFKFVIKAGEIFSLTKLRLQARLGMNEKDFAEVKIAIVQEKPCIKTKYIIYDNHNLSSDKYLGLDYVCKTERIGIVGDDRKAVYIKE</sequence>
<dbReference type="GO" id="GO:0005634">
    <property type="term" value="C:nucleus"/>
    <property type="evidence" value="ECO:0007669"/>
    <property type="project" value="TreeGrafter"/>
</dbReference>
<evidence type="ECO:0000256" key="7">
    <source>
        <dbReference type="ARBA" id="ARBA00022807"/>
    </source>
</evidence>
<dbReference type="SUPFAM" id="SSF49599">
    <property type="entry name" value="TRAF domain-like"/>
    <property type="match status" value="1"/>
</dbReference>
<dbReference type="InterPro" id="IPR008974">
    <property type="entry name" value="TRAF-like"/>
</dbReference>
<dbReference type="GO" id="GO:0016579">
    <property type="term" value="P:protein deubiquitination"/>
    <property type="evidence" value="ECO:0007669"/>
    <property type="project" value="InterPro"/>
</dbReference>
<evidence type="ECO:0000256" key="5">
    <source>
        <dbReference type="ARBA" id="ARBA00022786"/>
    </source>
</evidence>
<keyword evidence="11" id="KW-1185">Reference proteome</keyword>
<dbReference type="InterPro" id="IPR038765">
    <property type="entry name" value="Papain-like_cys_pep_sf"/>
</dbReference>
<dbReference type="OrthoDB" id="2382402at2759"/>
<dbReference type="PANTHER" id="PTHR24006">
    <property type="entry name" value="UBIQUITIN CARBOXYL-TERMINAL HYDROLASE"/>
    <property type="match status" value="1"/>
</dbReference>
<dbReference type="InterPro" id="IPR001394">
    <property type="entry name" value="Peptidase_C19_UCH"/>
</dbReference>
<evidence type="ECO:0000256" key="4">
    <source>
        <dbReference type="ARBA" id="ARBA00022670"/>
    </source>
</evidence>
<dbReference type="Gene3D" id="3.10.20.90">
    <property type="entry name" value="Phosphatidylinositol 3-kinase Catalytic Subunit, Chain A, domain 1"/>
    <property type="match status" value="2"/>
</dbReference>
<evidence type="ECO:0000313" key="11">
    <source>
        <dbReference type="Proteomes" id="UP000439903"/>
    </source>
</evidence>
<dbReference type="GO" id="GO:0006508">
    <property type="term" value="P:proteolysis"/>
    <property type="evidence" value="ECO:0007669"/>
    <property type="project" value="UniProtKB-KW"/>
</dbReference>
<feature type="domain" description="USP" evidence="9">
    <location>
        <begin position="160"/>
        <end position="419"/>
    </location>
</feature>
<dbReference type="GO" id="GO:0031647">
    <property type="term" value="P:regulation of protein stability"/>
    <property type="evidence" value="ECO:0007669"/>
    <property type="project" value="TreeGrafter"/>
</dbReference>